<feature type="domain" description="2EXR" evidence="1">
    <location>
        <begin position="40"/>
        <end position="136"/>
    </location>
</feature>
<organism evidence="2 3">
    <name type="scientific">Colletotrichum zoysiae</name>
    <dbReference type="NCBI Taxonomy" id="1216348"/>
    <lineage>
        <taxon>Eukaryota</taxon>
        <taxon>Fungi</taxon>
        <taxon>Dikarya</taxon>
        <taxon>Ascomycota</taxon>
        <taxon>Pezizomycotina</taxon>
        <taxon>Sordariomycetes</taxon>
        <taxon>Hypocreomycetidae</taxon>
        <taxon>Glomerellales</taxon>
        <taxon>Glomerellaceae</taxon>
        <taxon>Colletotrichum</taxon>
        <taxon>Colletotrichum graminicola species complex</taxon>
    </lineage>
</organism>
<dbReference type="InterPro" id="IPR045518">
    <property type="entry name" value="2EXR"/>
</dbReference>
<comment type="caution">
    <text evidence="2">The sequence shown here is derived from an EMBL/GenBank/DDBJ whole genome shotgun (WGS) entry which is preliminary data.</text>
</comment>
<proteinExistence type="predicted"/>
<keyword evidence="3" id="KW-1185">Reference proteome</keyword>
<dbReference type="EMBL" id="MU842931">
    <property type="protein sequence ID" value="KAK2025718.1"/>
    <property type="molecule type" value="Genomic_DNA"/>
</dbReference>
<dbReference type="PANTHER" id="PTHR35910:SF6">
    <property type="entry name" value="2EXR DOMAIN-CONTAINING PROTEIN"/>
    <property type="match status" value="1"/>
</dbReference>
<accession>A0AAD9HBC2</accession>
<sequence>MPRNKTLVEIISRLEAKIKVLEEANDENPNSDNQNSPKTFPQFRQFPIEIRRAVWEASLPTPRVFEPKVYDGDNTEEPKSYNLGKPTRFYREWAPPKMRGACREAYAVCMSLGRFTFGWFKNSSIRSLWFNDKYDAVYFSHYRQWDCTRVRGVQTVYVGIDIALTELTREGFKHDNLSACRRLVVALDPEMLALNEYIPLDGPPGTKPVFRAMKDHDLIGPHQLATDFPEVAGKEFLTWGDLRSILEKTRTRVMDANTENRVLYKGHIQMEAVEVFRVEDDGDGLM</sequence>
<dbReference type="Proteomes" id="UP001232148">
    <property type="component" value="Unassembled WGS sequence"/>
</dbReference>
<evidence type="ECO:0000313" key="3">
    <source>
        <dbReference type="Proteomes" id="UP001232148"/>
    </source>
</evidence>
<name>A0AAD9HBC2_9PEZI</name>
<dbReference type="PANTHER" id="PTHR35910">
    <property type="entry name" value="2EXR DOMAIN-CONTAINING PROTEIN"/>
    <property type="match status" value="1"/>
</dbReference>
<protein>
    <recommendedName>
        <fullName evidence="1">2EXR domain-containing protein</fullName>
    </recommendedName>
</protein>
<evidence type="ECO:0000313" key="2">
    <source>
        <dbReference type="EMBL" id="KAK2025718.1"/>
    </source>
</evidence>
<gene>
    <name evidence="2" type="ORF">LX32DRAFT_702895</name>
</gene>
<dbReference type="AlphaFoldDB" id="A0AAD9HBC2"/>
<reference evidence="2" key="1">
    <citation type="submission" date="2021-06" db="EMBL/GenBank/DDBJ databases">
        <title>Comparative genomics, transcriptomics and evolutionary studies reveal genomic signatures of adaptation to plant cell wall in hemibiotrophic fungi.</title>
        <authorList>
            <consortium name="DOE Joint Genome Institute"/>
            <person name="Baroncelli R."/>
            <person name="Diaz J.F."/>
            <person name="Benocci T."/>
            <person name="Peng M."/>
            <person name="Battaglia E."/>
            <person name="Haridas S."/>
            <person name="Andreopoulos W."/>
            <person name="Labutti K."/>
            <person name="Pangilinan J."/>
            <person name="Floch G.L."/>
            <person name="Makela M.R."/>
            <person name="Henrissat B."/>
            <person name="Grigoriev I.V."/>
            <person name="Crouch J.A."/>
            <person name="De Vries R.P."/>
            <person name="Sukno S.A."/>
            <person name="Thon M.R."/>
        </authorList>
    </citation>
    <scope>NUCLEOTIDE SEQUENCE</scope>
    <source>
        <strain evidence="2">MAFF235873</strain>
    </source>
</reference>
<evidence type="ECO:0000259" key="1">
    <source>
        <dbReference type="Pfam" id="PF20150"/>
    </source>
</evidence>
<dbReference type="Pfam" id="PF20150">
    <property type="entry name" value="2EXR"/>
    <property type="match status" value="1"/>
</dbReference>